<organism evidence="1 2">
    <name type="scientific">Coemansia aciculifera</name>
    <dbReference type="NCBI Taxonomy" id="417176"/>
    <lineage>
        <taxon>Eukaryota</taxon>
        <taxon>Fungi</taxon>
        <taxon>Fungi incertae sedis</taxon>
        <taxon>Zoopagomycota</taxon>
        <taxon>Kickxellomycotina</taxon>
        <taxon>Kickxellomycetes</taxon>
        <taxon>Kickxellales</taxon>
        <taxon>Kickxellaceae</taxon>
        <taxon>Coemansia</taxon>
    </lineage>
</organism>
<dbReference type="EMBL" id="JANBVB010001772">
    <property type="protein sequence ID" value="KAJ2889566.1"/>
    <property type="molecule type" value="Genomic_DNA"/>
</dbReference>
<reference evidence="1" key="1">
    <citation type="submission" date="2022-07" db="EMBL/GenBank/DDBJ databases">
        <title>Phylogenomic reconstructions and comparative analyses of Kickxellomycotina fungi.</title>
        <authorList>
            <person name="Reynolds N.K."/>
            <person name="Stajich J.E."/>
            <person name="Barry K."/>
            <person name="Grigoriev I.V."/>
            <person name="Crous P."/>
            <person name="Smith M.E."/>
        </authorList>
    </citation>
    <scope>NUCLEOTIDE SEQUENCE</scope>
    <source>
        <strain evidence="1">CBS 190363</strain>
    </source>
</reference>
<sequence>MAGGDKDSDLLRLFGGLAKTTSKQASGATNDDNSRVKDTPDKKAKPCRVCDSFKSWRIHEAKSHAKKGEQGSQTTSTDTTKASAAAATIAAAAAVPRPESLNTLVSAADDDCPPDSQVLGRATWTFLHTMAAYYPEKAEPKQQETMKSLLSSFSQFYPCGRCASHLRQEMRKRPPTVDTRQNLSLWLCQTHNKVNVMLGKDEFDCTKVDERWRDGPSDGRCSWAQDIEY</sequence>
<evidence type="ECO:0000313" key="2">
    <source>
        <dbReference type="Proteomes" id="UP001139981"/>
    </source>
</evidence>
<dbReference type="Proteomes" id="UP001139981">
    <property type="component" value="Unassembled WGS sequence"/>
</dbReference>
<comment type="caution">
    <text evidence="1">The sequence shown here is derived from an EMBL/GenBank/DDBJ whole genome shotgun (WGS) entry which is preliminary data.</text>
</comment>
<proteinExistence type="predicted"/>
<keyword evidence="1" id="KW-0560">Oxidoreductase</keyword>
<keyword evidence="2" id="KW-1185">Reference proteome</keyword>
<dbReference type="EC" id="1.8.3.2" evidence="1"/>
<protein>
    <submittedName>
        <fullName evidence="1">Flavin-linked sulfhydryl oxidase of the mitochondrial IMS</fullName>
        <ecNumber evidence="1">1.8.3.2</ecNumber>
    </submittedName>
</protein>
<gene>
    <name evidence="1" type="primary">ERV1</name>
    <name evidence="1" type="ORF">IWW38_004628</name>
</gene>
<name>A0ACC1LY96_9FUNG</name>
<accession>A0ACC1LY96</accession>
<evidence type="ECO:0000313" key="1">
    <source>
        <dbReference type="EMBL" id="KAJ2889566.1"/>
    </source>
</evidence>